<gene>
    <name evidence="1" type="ORF">SAMN06893097_104241</name>
</gene>
<dbReference type="AlphaFoldDB" id="A0A285EEM7"/>
<evidence type="ECO:0000313" key="1">
    <source>
        <dbReference type="EMBL" id="SNX96526.1"/>
    </source>
</evidence>
<dbReference type="Proteomes" id="UP000219514">
    <property type="component" value="Unassembled WGS sequence"/>
</dbReference>
<protein>
    <submittedName>
        <fullName evidence="1">Uncharacterized protein</fullName>
    </submittedName>
</protein>
<dbReference type="EMBL" id="OBDO01000004">
    <property type="protein sequence ID" value="SNX96526.1"/>
    <property type="molecule type" value="Genomic_DNA"/>
</dbReference>
<sequence>MDNLRVRLHRSVELSPLDPAQSPEVQHVLQKLALTP</sequence>
<keyword evidence="2" id="KW-1185">Reference proteome</keyword>
<evidence type="ECO:0000313" key="2">
    <source>
        <dbReference type="Proteomes" id="UP000219514"/>
    </source>
</evidence>
<reference evidence="1 2" key="1">
    <citation type="submission" date="2017-09" db="EMBL/GenBank/DDBJ databases">
        <authorList>
            <person name="Ehlers B."/>
            <person name="Leendertz F.H."/>
        </authorList>
    </citation>
    <scope>NUCLEOTIDE SEQUENCE [LARGE SCALE GENOMIC DNA]</scope>
    <source>
        <strain evidence="1 2">DSM 46844</strain>
    </source>
</reference>
<organism evidence="1 2">
    <name type="scientific">Geodermatophilus sabuli</name>
    <dbReference type="NCBI Taxonomy" id="1564158"/>
    <lineage>
        <taxon>Bacteria</taxon>
        <taxon>Bacillati</taxon>
        <taxon>Actinomycetota</taxon>
        <taxon>Actinomycetes</taxon>
        <taxon>Geodermatophilales</taxon>
        <taxon>Geodermatophilaceae</taxon>
        <taxon>Geodermatophilus</taxon>
    </lineage>
</organism>
<accession>A0A285EEM7</accession>
<name>A0A285EEM7_9ACTN</name>
<proteinExistence type="predicted"/>